<proteinExistence type="predicted"/>
<keyword evidence="1" id="KW-0472">Membrane</keyword>
<reference evidence="2" key="2">
    <citation type="submission" date="2021-04" db="EMBL/GenBank/DDBJ databases">
        <authorList>
            <person name="Gilroy R."/>
        </authorList>
    </citation>
    <scope>NUCLEOTIDE SEQUENCE</scope>
    <source>
        <strain evidence="2">ChiHjej13B12-24818</strain>
    </source>
</reference>
<name>A0A9D2LG67_9MICO</name>
<feature type="transmembrane region" description="Helical" evidence="1">
    <location>
        <begin position="46"/>
        <end position="64"/>
    </location>
</feature>
<comment type="caution">
    <text evidence="2">The sequence shown here is derived from an EMBL/GenBank/DDBJ whole genome shotgun (WGS) entry which is preliminary data.</text>
</comment>
<feature type="transmembrane region" description="Helical" evidence="1">
    <location>
        <begin position="20"/>
        <end position="37"/>
    </location>
</feature>
<evidence type="ECO:0000313" key="2">
    <source>
        <dbReference type="EMBL" id="HJB11999.1"/>
    </source>
</evidence>
<reference evidence="2" key="1">
    <citation type="journal article" date="2021" name="PeerJ">
        <title>Extensive microbial diversity within the chicken gut microbiome revealed by metagenomics and culture.</title>
        <authorList>
            <person name="Gilroy R."/>
            <person name="Ravi A."/>
            <person name="Getino M."/>
            <person name="Pursley I."/>
            <person name="Horton D.L."/>
            <person name="Alikhan N.F."/>
            <person name="Baker D."/>
            <person name="Gharbi K."/>
            <person name="Hall N."/>
            <person name="Watson M."/>
            <person name="Adriaenssens E.M."/>
            <person name="Foster-Nyarko E."/>
            <person name="Jarju S."/>
            <person name="Secka A."/>
            <person name="Antonio M."/>
            <person name="Oren A."/>
            <person name="Chaudhuri R.R."/>
            <person name="La Ragione R."/>
            <person name="Hildebrand F."/>
            <person name="Pallen M.J."/>
        </authorList>
    </citation>
    <scope>NUCLEOTIDE SEQUENCE</scope>
    <source>
        <strain evidence="2">ChiHjej13B12-24818</strain>
    </source>
</reference>
<dbReference type="AlphaFoldDB" id="A0A9D2LG67"/>
<keyword evidence="1" id="KW-1133">Transmembrane helix</keyword>
<accession>A0A9D2LG67</accession>
<protein>
    <submittedName>
        <fullName evidence="2">Uncharacterized protein</fullName>
    </submittedName>
</protein>
<keyword evidence="1" id="KW-0812">Transmembrane</keyword>
<organism evidence="2 3">
    <name type="scientific">Candidatus Brachybacterium merdavium</name>
    <dbReference type="NCBI Taxonomy" id="2838513"/>
    <lineage>
        <taxon>Bacteria</taxon>
        <taxon>Bacillati</taxon>
        <taxon>Actinomycetota</taxon>
        <taxon>Actinomycetes</taxon>
        <taxon>Micrococcales</taxon>
        <taxon>Dermabacteraceae</taxon>
        <taxon>Brachybacterium</taxon>
    </lineage>
</organism>
<sequence>MRPEPPYYVGATRPGTVGWSRIGVTAVAGVLLTVLLARRAEGATPVVMLLFGVLFGLLALWTWMGQWTRFVVDDRGLTVSLGGFLPRRSWPLEDFRTVQLREIPTSGVGVTVGGYGYRRGRAISSTPEQLRPVGDRKIYTTGRTQERYRLMVTRPGTMVEIIGRSGETHYLISPVDPETTATAVDQAIRSRR</sequence>
<evidence type="ECO:0000256" key="1">
    <source>
        <dbReference type="SAM" id="Phobius"/>
    </source>
</evidence>
<dbReference type="Proteomes" id="UP000823823">
    <property type="component" value="Unassembled WGS sequence"/>
</dbReference>
<dbReference type="EMBL" id="DWZH01000135">
    <property type="protein sequence ID" value="HJB11999.1"/>
    <property type="molecule type" value="Genomic_DNA"/>
</dbReference>
<evidence type="ECO:0000313" key="3">
    <source>
        <dbReference type="Proteomes" id="UP000823823"/>
    </source>
</evidence>
<gene>
    <name evidence="2" type="ORF">H9786_15995</name>
</gene>